<keyword evidence="10" id="KW-1185">Reference proteome</keyword>
<dbReference type="NCBIfam" id="TIGR01720">
    <property type="entry name" value="NRPS-para261"/>
    <property type="match status" value="1"/>
</dbReference>
<dbReference type="Gene3D" id="3.30.559.10">
    <property type="entry name" value="Chloramphenicol acetyltransferase-like domain"/>
    <property type="match status" value="4"/>
</dbReference>
<dbReference type="FunFam" id="3.40.50.980:FF:000001">
    <property type="entry name" value="Non-ribosomal peptide synthetase"/>
    <property type="match status" value="3"/>
</dbReference>
<organism evidence="9 10">
    <name type="scientific">Streptomyces scopuliridis RB72</name>
    <dbReference type="NCBI Taxonomy" id="1440053"/>
    <lineage>
        <taxon>Bacteria</taxon>
        <taxon>Bacillati</taxon>
        <taxon>Actinomycetota</taxon>
        <taxon>Actinomycetes</taxon>
        <taxon>Kitasatosporales</taxon>
        <taxon>Streptomycetaceae</taxon>
        <taxon>Streptomyces</taxon>
    </lineage>
</organism>
<dbReference type="Pfam" id="PF00668">
    <property type="entry name" value="Condensation"/>
    <property type="match status" value="4"/>
</dbReference>
<evidence type="ECO:0000313" key="9">
    <source>
        <dbReference type="EMBL" id="PVE10045.1"/>
    </source>
</evidence>
<dbReference type="InterPro" id="IPR025110">
    <property type="entry name" value="AMP-bd_C"/>
</dbReference>
<evidence type="ECO:0000313" key="10">
    <source>
        <dbReference type="Proteomes" id="UP000245992"/>
    </source>
</evidence>
<dbReference type="InterPro" id="IPR029058">
    <property type="entry name" value="AB_hydrolase_fold"/>
</dbReference>
<dbReference type="InterPro" id="IPR020845">
    <property type="entry name" value="AMP-binding_CS"/>
</dbReference>
<dbReference type="GO" id="GO:0008610">
    <property type="term" value="P:lipid biosynthetic process"/>
    <property type="evidence" value="ECO:0007669"/>
    <property type="project" value="UniProtKB-ARBA"/>
</dbReference>
<dbReference type="CDD" id="cd19543">
    <property type="entry name" value="DCL_NRPS"/>
    <property type="match status" value="2"/>
</dbReference>
<dbReference type="Gene3D" id="1.10.1200.10">
    <property type="entry name" value="ACP-like"/>
    <property type="match status" value="2"/>
</dbReference>
<dbReference type="InterPro" id="IPR010071">
    <property type="entry name" value="AA_adenyl_dom"/>
</dbReference>
<dbReference type="Gene3D" id="3.30.559.30">
    <property type="entry name" value="Nonribosomal peptide synthetase, condensation domain"/>
    <property type="match status" value="4"/>
</dbReference>
<feature type="domain" description="Carrier" evidence="8">
    <location>
        <begin position="967"/>
        <end position="1042"/>
    </location>
</feature>
<dbReference type="InterPro" id="IPR009081">
    <property type="entry name" value="PP-bd_ACP"/>
</dbReference>
<dbReference type="FunFam" id="3.30.300.30:FF:000010">
    <property type="entry name" value="Enterobactin synthetase component F"/>
    <property type="match status" value="3"/>
</dbReference>
<dbReference type="InterPro" id="IPR023213">
    <property type="entry name" value="CAT-like_dom_sf"/>
</dbReference>
<dbReference type="STRING" id="1440053.GCA_000718095_05270"/>
<evidence type="ECO:0000259" key="8">
    <source>
        <dbReference type="PROSITE" id="PS50075"/>
    </source>
</evidence>
<dbReference type="SUPFAM" id="SSF47336">
    <property type="entry name" value="ACP-like"/>
    <property type="match status" value="3"/>
</dbReference>
<dbReference type="InterPro" id="IPR006162">
    <property type="entry name" value="Ppantetheine_attach_site"/>
</dbReference>
<dbReference type="GO" id="GO:0003824">
    <property type="term" value="F:catalytic activity"/>
    <property type="evidence" value="ECO:0007669"/>
    <property type="project" value="InterPro"/>
</dbReference>
<evidence type="ECO:0000256" key="6">
    <source>
        <dbReference type="ARBA" id="ARBA00023194"/>
    </source>
</evidence>
<dbReference type="Pfam" id="PF00501">
    <property type="entry name" value="AMP-binding"/>
    <property type="match status" value="3"/>
</dbReference>
<keyword evidence="4" id="KW-0597">Phosphoprotein</keyword>
<dbReference type="Gene3D" id="3.40.50.980">
    <property type="match status" value="6"/>
</dbReference>
<comment type="similarity">
    <text evidence="2">Belongs to the ATP-dependent AMP-binding enzyme family.</text>
</comment>
<protein>
    <recommendedName>
        <fullName evidence="8">Carrier domain-containing protein</fullName>
    </recommendedName>
</protein>
<dbReference type="CDD" id="cd19540">
    <property type="entry name" value="LCL_NRPS-like"/>
    <property type="match status" value="1"/>
</dbReference>
<reference evidence="9 10" key="1">
    <citation type="submission" date="2013-12" db="EMBL/GenBank/DDBJ databases">
        <title>Annotated genome of Streptomyces scopuliridis.</title>
        <authorList>
            <person name="Olson J.B."/>
        </authorList>
    </citation>
    <scope>NUCLEOTIDE SEQUENCE [LARGE SCALE GENOMIC DNA]</scope>
    <source>
        <strain evidence="9 10">RB72</strain>
    </source>
</reference>
<dbReference type="Pfam" id="PF13193">
    <property type="entry name" value="AMP-binding_C"/>
    <property type="match status" value="3"/>
</dbReference>
<dbReference type="PROSITE" id="PS00012">
    <property type="entry name" value="PHOSPHOPANTETHEINE"/>
    <property type="match status" value="3"/>
</dbReference>
<dbReference type="FunFam" id="3.40.50.12780:FF:000012">
    <property type="entry name" value="Non-ribosomal peptide synthetase"/>
    <property type="match status" value="3"/>
</dbReference>
<dbReference type="Pfam" id="PF00550">
    <property type="entry name" value="PP-binding"/>
    <property type="match status" value="3"/>
</dbReference>
<keyword evidence="6" id="KW-0045">Antibiotic biosynthesis</keyword>
<dbReference type="SMART" id="SM01294">
    <property type="entry name" value="PKS_PP_betabranch"/>
    <property type="match status" value="1"/>
</dbReference>
<dbReference type="FunFam" id="1.10.1200.10:FF:000005">
    <property type="entry name" value="Nonribosomal peptide synthetase 1"/>
    <property type="match status" value="3"/>
</dbReference>
<proteinExistence type="inferred from homology"/>
<dbReference type="SUPFAM" id="SSF56801">
    <property type="entry name" value="Acetyl-CoA synthetase-like"/>
    <property type="match status" value="3"/>
</dbReference>
<dbReference type="SUPFAM" id="SSF52777">
    <property type="entry name" value="CoA-dependent acyltransferases"/>
    <property type="match status" value="8"/>
</dbReference>
<dbReference type="Proteomes" id="UP000245992">
    <property type="component" value="Unassembled WGS sequence"/>
</dbReference>
<evidence type="ECO:0000256" key="2">
    <source>
        <dbReference type="ARBA" id="ARBA00006432"/>
    </source>
</evidence>
<keyword evidence="3" id="KW-0596">Phosphopantetheine</keyword>
<comment type="caution">
    <text evidence="9">The sequence shown here is derived from an EMBL/GenBank/DDBJ whole genome shotgun (WGS) entry which is preliminary data.</text>
</comment>
<dbReference type="SUPFAM" id="SSF53474">
    <property type="entry name" value="alpha/beta-Hydrolases"/>
    <property type="match status" value="1"/>
</dbReference>
<dbReference type="InterPro" id="IPR045851">
    <property type="entry name" value="AMP-bd_C_sf"/>
</dbReference>
<feature type="compositionally biased region" description="Low complexity" evidence="7">
    <location>
        <begin position="2499"/>
        <end position="2510"/>
    </location>
</feature>
<gene>
    <name evidence="9" type="ORF">Y717_15920</name>
</gene>
<dbReference type="InterPro" id="IPR036736">
    <property type="entry name" value="ACP-like_sf"/>
</dbReference>
<feature type="domain" description="Carrier" evidence="8">
    <location>
        <begin position="2026"/>
        <end position="2100"/>
    </location>
</feature>
<dbReference type="InterPro" id="IPR020806">
    <property type="entry name" value="PKS_PP-bd"/>
</dbReference>
<dbReference type="GO" id="GO:0017000">
    <property type="term" value="P:antibiotic biosynthetic process"/>
    <property type="evidence" value="ECO:0007669"/>
    <property type="project" value="UniProtKB-KW"/>
</dbReference>
<dbReference type="GO" id="GO:0031177">
    <property type="term" value="F:phosphopantetheine binding"/>
    <property type="evidence" value="ECO:0007669"/>
    <property type="project" value="InterPro"/>
</dbReference>
<evidence type="ECO:0000256" key="3">
    <source>
        <dbReference type="ARBA" id="ARBA00022450"/>
    </source>
</evidence>
<dbReference type="CDD" id="cd12116">
    <property type="entry name" value="A_NRPS_Ta1_like"/>
    <property type="match status" value="1"/>
</dbReference>
<dbReference type="InterPro" id="IPR010060">
    <property type="entry name" value="NRPS_synth"/>
</dbReference>
<evidence type="ECO:0000256" key="7">
    <source>
        <dbReference type="SAM" id="MobiDB-lite"/>
    </source>
</evidence>
<dbReference type="PROSITE" id="PS50075">
    <property type="entry name" value="CARRIER"/>
    <property type="match status" value="3"/>
</dbReference>
<keyword evidence="5" id="KW-0677">Repeat</keyword>
<evidence type="ECO:0000256" key="1">
    <source>
        <dbReference type="ARBA" id="ARBA00001957"/>
    </source>
</evidence>
<accession>A0A2T7T4F7</accession>
<feature type="region of interest" description="Disordered" evidence="7">
    <location>
        <begin position="2009"/>
        <end position="2029"/>
    </location>
</feature>
<dbReference type="GO" id="GO:0043041">
    <property type="term" value="P:amino acid activation for nonribosomal peptide biosynthetic process"/>
    <property type="evidence" value="ECO:0007669"/>
    <property type="project" value="TreeGrafter"/>
</dbReference>
<evidence type="ECO:0000256" key="5">
    <source>
        <dbReference type="ARBA" id="ARBA00022737"/>
    </source>
</evidence>
<name>A0A2T7T4F7_9ACTN</name>
<dbReference type="FunFam" id="2.30.38.10:FF:000001">
    <property type="entry name" value="Non-ribosomal peptide synthetase PvdI"/>
    <property type="match status" value="3"/>
</dbReference>
<dbReference type="EMBL" id="AZSP01000235">
    <property type="protein sequence ID" value="PVE10045.1"/>
    <property type="molecule type" value="Genomic_DNA"/>
</dbReference>
<dbReference type="SMART" id="SM00823">
    <property type="entry name" value="PKS_PP"/>
    <property type="match status" value="3"/>
</dbReference>
<dbReference type="CDD" id="cd17652">
    <property type="entry name" value="A_NRPS_CmdD_like"/>
    <property type="match status" value="2"/>
</dbReference>
<dbReference type="Pfam" id="PF00975">
    <property type="entry name" value="Thioesterase"/>
    <property type="match status" value="1"/>
</dbReference>
<dbReference type="InterPro" id="IPR001031">
    <property type="entry name" value="Thioesterase"/>
</dbReference>
<feature type="domain" description="Carrier" evidence="8">
    <location>
        <begin position="3565"/>
        <end position="3640"/>
    </location>
</feature>
<dbReference type="Gene3D" id="3.30.300.30">
    <property type="match status" value="3"/>
</dbReference>
<dbReference type="NCBIfam" id="NF003417">
    <property type="entry name" value="PRK04813.1"/>
    <property type="match status" value="3"/>
</dbReference>
<dbReference type="RefSeq" id="WP_030354245.1">
    <property type="nucleotide sequence ID" value="NZ_JOEI01000022.1"/>
</dbReference>
<dbReference type="PANTHER" id="PTHR45527">
    <property type="entry name" value="NONRIBOSOMAL PEPTIDE SYNTHETASE"/>
    <property type="match status" value="1"/>
</dbReference>
<dbReference type="PANTHER" id="PTHR45527:SF1">
    <property type="entry name" value="FATTY ACID SYNTHASE"/>
    <property type="match status" value="1"/>
</dbReference>
<dbReference type="GO" id="GO:0005829">
    <property type="term" value="C:cytosol"/>
    <property type="evidence" value="ECO:0007669"/>
    <property type="project" value="TreeGrafter"/>
</dbReference>
<comment type="cofactor">
    <cofactor evidence="1">
        <name>pantetheine 4'-phosphate</name>
        <dbReference type="ChEBI" id="CHEBI:47942"/>
    </cofactor>
</comment>
<dbReference type="InterPro" id="IPR000873">
    <property type="entry name" value="AMP-dep_synth/lig_dom"/>
</dbReference>
<dbReference type="Gene3D" id="3.40.50.1820">
    <property type="entry name" value="alpha/beta hydrolase"/>
    <property type="match status" value="1"/>
</dbReference>
<sequence length="3912" mass="421494">MLNRSRIEDLLPLSPLQEGLLFHSQYGEDDEEALDVYTVQIAVDLDGALDADRLRAAAAALLRRHANLRVGFRRRKNGDPVQLVHREVELPWFEADFTGEPAERQEALLAEFMAADRVRRFDLKRAPLVRFTLIRLGENRCRFLMTNHHILLDGWSGPLLMRELFALYAGGELPPVTPYRDYLSWLGRQDRRAALAAWRDALGDVSEPTMVASDAGRAAVVPEDLLVTLAEEVSDGLTETARRCGVTLNTVVQAAWGVLLGRLTGRDDVVFGGTVSGRPSAVPGVENMVGSFINTLPVRVSARPADSWARLLERQQRRQVALLNHHHLTLADVQAQSGVVGELFDTLVVFENYPVEADGLGELAEGIRITGAVGQDATHYPLSLFPAPGRRMRIRLGYRPDLFDHDRAQGILDALVGILMQIGADPEAPVGRVRTLPEAERHRLLTEWNDTAAPVGGDFLVGRFEQNAVRTPDATAVVDADGEVSYRELDERANRLARHLTGLGVGPESWVAVALPRGAALVTALLAVLKTGGAYVPLDPEYPADRIGYILDDAQPCALVTDSSVTGLPEADGLRRVVLDDPAVAAAIAHLPGTGPIDADRTAPPHPANPAYAIYTSGSTGRPKGVVVSRANITNLVADMRTRFDVGAADRLVAVTTIAFDIAALELFVPLIGGATVVVASRDEVLDPSALARLISGTGATIMQATPTLWQALVAERPKALDGLRVLVGGEPLPADLATRLCELAADVTNVYGPTETTVWSTSARLCGRPGLPPIGRPIANTRVYVLDSALAPAPAGVAGDLYLAGDGVARGYANRPGLTAERFVANPFGAPGSRMYRTGDVARWAGDGQLEFVGRADDQVKIRGFRVEPGEIEAVLTAHEAVAQAAVVARADESGETRLVAYLVPVSGRTVPAVDALRTHAAARLPEYMLPAVFMPLDALPVTPNGKVDRKALPAPDFAALVTRQGPRTPQEEILCGLFAEMLNLPSVGIHDNFFELGGHSLHATRVVSRIRSAFTVELPLRELWEAPTVAELVGRIGGAAGARAPLRPMERPREIPLSHAQRRLWFMNRFERTSTAHNIVLAVQMTGPLDVDALRTAVRDVVARHESLRTVFPDTDGEPRQEILPADRGGELALVRTTAEDLDTAIAAASAQSFDLATETPLRTTLFETGPQSHVLLTVLHHIAGDGWSLDPFSGDLARAYTDRAAGKAPDWQPLPVQYADYTMWNYGILGSEDDPESRIHQQLAFWKEALADLPDELRLPTDRPRPAKADYQADSVLVHLPAELHRGLTGLARQTGTTLFMVLQSGLASLLSVLGSTSDVVIGSPIAGRTDDALERVVGFFINTLVLRTDLSGDPTFTELLGRVREADLAAYANQDVPFERLVEVLNPERSLARHPLFQVSLALQNTPESGMGLSGLDCTVRQVPVKSTQFDLSLSFNESVDREGEPRGIDGIVEFRLDLFDRSTVEKMGERLVRFLEAVVADPDLPVGAIDVLSAPERRRVLVEWNDTARGDVVPVTFPRLFEAGAGRDRDAVSVVCGAESLSYGEVDERSNRLARVLIDAGVGPERVVALLLPRSVEMVVAQLAVLKAGGAYLPVDPDYPAERVEYILSDAEPALMLSTRQTAERLAGVGGGVRRLAVDTDPGLQEADGSPVSDGDRTAPLRLDHPAYVIYTSGSTGRPKGVVITHRGLAAFAASCVERFAVDARSRVLQFSSPSFDASVLELCMAVAAGAALVVPPAGPLVGEALVEVLRAHRVSHALIPPAALASVPAAEAGELTHFRGLVVGGDACSPELVARWAPGRRMVNAYGPTEATVAVTMSTPLPPHGAVPIGSPVINTRAFVLDGRLRPVPVGVSGELYVTGDGLARGYLDRPALSAERFVANPFGPAGSRMYRTGDIVRWTADGVLEFVGRADEQVKIRGFRIELGEIETVLAEDPAVAQVVVHAREDKEHRKQLVAYLVPVADAEIDTGRLRELVAAILPDHMMPAAFVPLDELPLTPHGKLDRKALPAPEFTSSQGDRAPGNETERILCGLFAEVLGLNEVGVDDSFFDLGGDSIVSIKLVSRARAVGIEFTARDVFEHKTVACLAAAARSMEKSLRDRGDTDGVGSVPLLPIIHWMRERGGPIKRFNQTMMVVVPADLGMKRLEAALQAVLDHHDALRMRLRRTGRLIWNLDVPPRGEVRAADCVHRVDIAGLGKEATGARIGEHVQAAWDRLDPEAGAMVQAVWFDAGPAAPGRLLLVVHHLVVDGVSWRILLPDLADAWAEVAAGRTPELAPVGTSLRTWAQRLTEAAQDAERVGELETWLDMLGESDPLLTPEPLDPRRDVTATARTLSLVLPTDLTAALLTTVPAAFHARVNDVLLTAFGAAVARWRQTRGRGDHTGVLIDLEGHGREEIVDGADLHRTVGWLTSLFPVRVDAGRLDWDEFRDGGPSAGRALKEVKEQLRRLPENGIGYGLLRYLNPQTSSILAGPPKPQIGFNYLGRFAVAEEQAQAAPQEWSPAPESGGLGGGGDADVPLSHSIDLNAQTQDRADGPRLIAVWSWADALFTEDEVRELAETWFEALGALVTHVARPSAGGHSPSDLSLVPLTQAQIDMVETADPGRLEDVLPLTPLQEGLLFHAQFDENSPDVYNVQIAVDVEGGMDAPRLREAAAGLLRRHANLRAAFRQQGLDRPVQVVRHDVELPWRELDLGGLATGEREAELAGFMAADRVDRFDVERPPLFRFTLVHLGDERYRFVLTTHHILLDGWSAPLVVRELFVLYAGGELPAPTPYREYLSWLGRQDRQTALAAWQNVLEGVSDPTLIAPEDSGRRATVPDELLHRVPEKLTTALGAAARRCGVTLNTVVQAAWGVLLGRLTGRDDVVFGGTVSGRPPEIPGVESMVGLFINTLPVRVRVRPGESWAALLGRLQEQQTELMGHQYLGLPDILRAQGVDTLFDTLTVTENYPMDTGALGKPTEGRRITGLEARDANHYPFSLIAVPTRELLLKFEYRGELFERAEMVRWMDWLVGLIGHFAADPDQAVSEAELLTPEERRRVLVEWNQSARADVVPMTFSGLFTECVARDPGAVAVVCGGESLSYGEVDERSNRLARVLIDAGVGPERVVALVLPRSVEMVVAQLGVLKAGGAYLPVDPEYPAERIRFVLGDASPALVLSSEETAGRLAGLVDGLRWLTIDSDPDMGAVDGSPVADGDRLARLGVDHPAYVIYTSGSTGRPKGVLVSHRGLAGFAVSCVERFAVDARSRVLLFSSPSFDASVLELCMAWGAGAALVVPPAGPLVGEALADVLRTRNVSHALIPPAALASVPVEAAGELSGLRGLVVGGDACSAELVARWAQGRRMVNAYGPTESTVAVTTSGPLVAGGGVPIGSPVVNTQVFVLDGWLRPVPVGVAGELYVAGDGLARGYVGRPGLSAERFVANPFGPAGSRMYRTGDVVRWSQDGVLEFVGRADEQVKIRGFRIELGEIETALNEHATVGQAVVTTRRNDEDTKSLVAYVVPADGATVEVHALRAALAERLPDYMVPAAVVVLDALPLTRHGKLDRAALPAPDFNPTDWTGPRTLQEEILSGLFSEVLGLDAVGVKDSFFDLGGDSIMSMRLVTKVRATFGARLSIRTIFEAPTVAELAGRLAGDTEGDTLDVLLPLRTTGTKAPLFCVHPAGGLSWVYSGLMKHIGSDRPLYGLQARGLADPSATLPASIEEMAADYIAQIRGVQPNGPYHLLGWSLGSLVIHAMATQLRAEGEEVGLLANLDQYPGDRGEPEPERLPDQQDALRIMLDFVGYDMDSLGAEPLEYAMVADVLRERQSVFANLDESAIAALADVFANSRTLIGGFEPQTLDCDVVVFVAEPDETVPAAELAARAERWRPFVTGGIEYRVVRCTHPHMMQPEPAAEIGRILAEKLQESK</sequence>
<dbReference type="NCBIfam" id="TIGR01733">
    <property type="entry name" value="AA-adenyl-dom"/>
    <property type="match status" value="3"/>
</dbReference>
<dbReference type="PROSITE" id="PS00455">
    <property type="entry name" value="AMP_BINDING"/>
    <property type="match status" value="2"/>
</dbReference>
<dbReference type="InterPro" id="IPR001242">
    <property type="entry name" value="Condensation_dom"/>
</dbReference>
<dbReference type="GO" id="GO:0044550">
    <property type="term" value="P:secondary metabolite biosynthetic process"/>
    <property type="evidence" value="ECO:0007669"/>
    <property type="project" value="UniProtKB-ARBA"/>
</dbReference>
<dbReference type="Gene3D" id="2.30.38.10">
    <property type="entry name" value="Luciferase, Domain 3"/>
    <property type="match status" value="3"/>
</dbReference>
<evidence type="ECO:0000256" key="4">
    <source>
        <dbReference type="ARBA" id="ARBA00022553"/>
    </source>
</evidence>
<feature type="region of interest" description="Disordered" evidence="7">
    <location>
        <begin position="2499"/>
        <end position="2525"/>
    </location>
</feature>